<dbReference type="AlphaFoldDB" id="A0A225VZQ8"/>
<feature type="compositionally biased region" description="Basic and acidic residues" evidence="1">
    <location>
        <begin position="1"/>
        <end position="10"/>
    </location>
</feature>
<evidence type="ECO:0000256" key="1">
    <source>
        <dbReference type="SAM" id="MobiDB-lite"/>
    </source>
</evidence>
<sequence>MPEDHKKDLDREEDPVNYDMGGGSEAEETPDPVHPLIDERLEKDRGAASPVPTPEPRYLSYEKGGPKKSDAPASSDPASKSTSKSKPRTKGDLKPSKDADLETEDRESEADTRADGDNDETLEDQIRQGRDL</sequence>
<accession>A0A225VZQ8</accession>
<organism evidence="2 3">
    <name type="scientific">Phytophthora megakarya</name>
    <dbReference type="NCBI Taxonomy" id="4795"/>
    <lineage>
        <taxon>Eukaryota</taxon>
        <taxon>Sar</taxon>
        <taxon>Stramenopiles</taxon>
        <taxon>Oomycota</taxon>
        <taxon>Peronosporomycetes</taxon>
        <taxon>Peronosporales</taxon>
        <taxon>Peronosporaceae</taxon>
        <taxon>Phytophthora</taxon>
    </lineage>
</organism>
<name>A0A225VZQ8_9STRA</name>
<dbReference type="Proteomes" id="UP000198211">
    <property type="component" value="Unassembled WGS sequence"/>
</dbReference>
<gene>
    <name evidence="2" type="ORF">PHMEG_00016508</name>
</gene>
<keyword evidence="3" id="KW-1185">Reference proteome</keyword>
<feature type="compositionally biased region" description="Basic and acidic residues" evidence="1">
    <location>
        <begin position="36"/>
        <end position="46"/>
    </location>
</feature>
<comment type="caution">
    <text evidence="2">The sequence shown here is derived from an EMBL/GenBank/DDBJ whole genome shotgun (WGS) entry which is preliminary data.</text>
</comment>
<evidence type="ECO:0000313" key="3">
    <source>
        <dbReference type="Proteomes" id="UP000198211"/>
    </source>
</evidence>
<feature type="compositionally biased region" description="Low complexity" evidence="1">
    <location>
        <begin position="71"/>
        <end position="82"/>
    </location>
</feature>
<dbReference type="EMBL" id="NBNE01002391">
    <property type="protein sequence ID" value="OWZ10614.1"/>
    <property type="molecule type" value="Genomic_DNA"/>
</dbReference>
<protein>
    <submittedName>
        <fullName evidence="2">Uncharacterized protein</fullName>
    </submittedName>
</protein>
<proteinExistence type="predicted"/>
<feature type="region of interest" description="Disordered" evidence="1">
    <location>
        <begin position="1"/>
        <end position="132"/>
    </location>
</feature>
<evidence type="ECO:0000313" key="2">
    <source>
        <dbReference type="EMBL" id="OWZ10614.1"/>
    </source>
</evidence>
<reference evidence="3" key="1">
    <citation type="submission" date="2017-03" db="EMBL/GenBank/DDBJ databases">
        <title>Phytopthora megakarya and P. palmivora, two closely related causual agents of cacao black pod achieved similar genome size and gene model numbers by different mechanisms.</title>
        <authorList>
            <person name="Ali S."/>
            <person name="Shao J."/>
            <person name="Larry D.J."/>
            <person name="Kronmiller B."/>
            <person name="Shen D."/>
            <person name="Strem M.D."/>
            <person name="Melnick R.L."/>
            <person name="Guiltinan M.J."/>
            <person name="Tyler B.M."/>
            <person name="Meinhardt L.W."/>
            <person name="Bailey B.A."/>
        </authorList>
    </citation>
    <scope>NUCLEOTIDE SEQUENCE [LARGE SCALE GENOMIC DNA]</scope>
    <source>
        <strain evidence="3">zdho120</strain>
    </source>
</reference>
<feature type="compositionally biased region" description="Basic and acidic residues" evidence="1">
    <location>
        <begin position="89"/>
        <end position="100"/>
    </location>
</feature>